<dbReference type="EMBL" id="BLAL01000011">
    <property type="protein sequence ID" value="GES74052.1"/>
    <property type="molecule type" value="Genomic_DNA"/>
</dbReference>
<evidence type="ECO:0000256" key="1">
    <source>
        <dbReference type="SAM" id="MobiDB-lite"/>
    </source>
</evidence>
<dbReference type="AlphaFoldDB" id="A0A2Z6R054"/>
<comment type="caution">
    <text evidence="2">The sequence shown here is derived from an EMBL/GenBank/DDBJ whole genome shotgun (WGS) entry which is preliminary data.</text>
</comment>
<accession>A0A2Z6R054</accession>
<evidence type="ECO:0008006" key="5">
    <source>
        <dbReference type="Google" id="ProtNLM"/>
    </source>
</evidence>
<dbReference type="Proteomes" id="UP000247702">
    <property type="component" value="Unassembled WGS sequence"/>
</dbReference>
<dbReference type="Proteomes" id="UP000615446">
    <property type="component" value="Unassembled WGS sequence"/>
</dbReference>
<reference evidence="3" key="2">
    <citation type="submission" date="2019-10" db="EMBL/GenBank/DDBJ databases">
        <title>Conservation and host-specific expression of non-tandemly repeated heterogenous ribosome RNA gene in arbuscular mycorrhizal fungi.</title>
        <authorList>
            <person name="Maeda T."/>
            <person name="Kobayashi Y."/>
            <person name="Nakagawa T."/>
            <person name="Ezawa T."/>
            <person name="Yamaguchi K."/>
            <person name="Bino T."/>
            <person name="Nishimoto Y."/>
            <person name="Shigenobu S."/>
            <person name="Kawaguchi M."/>
        </authorList>
    </citation>
    <scope>NUCLEOTIDE SEQUENCE</scope>
    <source>
        <strain evidence="3">HR1</strain>
    </source>
</reference>
<reference evidence="2 4" key="1">
    <citation type="submission" date="2017-11" db="EMBL/GenBank/DDBJ databases">
        <title>The genome of Rhizophagus clarus HR1 reveals common genetic basis of auxotrophy among arbuscular mycorrhizal fungi.</title>
        <authorList>
            <person name="Kobayashi Y."/>
        </authorList>
    </citation>
    <scope>NUCLEOTIDE SEQUENCE [LARGE SCALE GENOMIC DNA]</scope>
    <source>
        <strain evidence="2 4">HR1</strain>
    </source>
</reference>
<sequence length="230" mass="27303">MFYDNDNTCSYDNNCDNTSYDNTYDYDNTRYNIPYNNALFYDAYKNFLDDNIHESLPPAYNNNTYYENLSYDICLPYDTLENLTYNIYLPYDTFKNFSHNIILDYDVTYENLHKNLFDYDKDQYNQNADTSAFLQQDYEKSDDRDELVELTDSLELISGLTFNRWDEFKSWIDRFALKEGFNYKIRSSEKIEGVIQKVTYKCIKSGSNTSQVTSDPTKRRNASSDKTLCP</sequence>
<dbReference type="OrthoDB" id="2431228at2759"/>
<evidence type="ECO:0000313" key="2">
    <source>
        <dbReference type="EMBL" id="GBB94192.1"/>
    </source>
</evidence>
<feature type="compositionally biased region" description="Polar residues" evidence="1">
    <location>
        <begin position="206"/>
        <end position="215"/>
    </location>
</feature>
<evidence type="ECO:0000313" key="3">
    <source>
        <dbReference type="EMBL" id="GES74052.1"/>
    </source>
</evidence>
<proteinExistence type="predicted"/>
<keyword evidence="4" id="KW-1185">Reference proteome</keyword>
<protein>
    <recommendedName>
        <fullName evidence="5">FAR1 domain-containing protein</fullName>
    </recommendedName>
</protein>
<organism evidence="2 4">
    <name type="scientific">Rhizophagus clarus</name>
    <dbReference type="NCBI Taxonomy" id="94130"/>
    <lineage>
        <taxon>Eukaryota</taxon>
        <taxon>Fungi</taxon>
        <taxon>Fungi incertae sedis</taxon>
        <taxon>Mucoromycota</taxon>
        <taxon>Glomeromycotina</taxon>
        <taxon>Glomeromycetes</taxon>
        <taxon>Glomerales</taxon>
        <taxon>Glomeraceae</taxon>
        <taxon>Rhizophagus</taxon>
    </lineage>
</organism>
<evidence type="ECO:0000313" key="4">
    <source>
        <dbReference type="Proteomes" id="UP000247702"/>
    </source>
</evidence>
<dbReference type="EMBL" id="BEXD01001456">
    <property type="protein sequence ID" value="GBB94192.1"/>
    <property type="molecule type" value="Genomic_DNA"/>
</dbReference>
<feature type="region of interest" description="Disordered" evidence="1">
    <location>
        <begin position="206"/>
        <end position="230"/>
    </location>
</feature>
<name>A0A2Z6R054_9GLOM</name>
<gene>
    <name evidence="3" type="ORF">RCL2_000155300</name>
    <name evidence="2" type="ORF">RclHR1_23080003</name>
</gene>